<keyword evidence="2" id="KW-1185">Reference proteome</keyword>
<dbReference type="Gene3D" id="3.80.10.10">
    <property type="entry name" value="Ribonuclease Inhibitor"/>
    <property type="match status" value="1"/>
</dbReference>
<proteinExistence type="predicted"/>
<protein>
    <submittedName>
        <fullName evidence="1">Uncharacterized protein</fullName>
    </submittedName>
</protein>
<dbReference type="Proteomes" id="UP000518752">
    <property type="component" value="Unassembled WGS sequence"/>
</dbReference>
<dbReference type="AlphaFoldDB" id="A0A8H5HIA9"/>
<accession>A0A8H5HIA9</accession>
<reference evidence="1 2" key="1">
    <citation type="journal article" date="2020" name="ISME J.">
        <title>Uncovering the hidden diversity of litter-decomposition mechanisms in mushroom-forming fungi.</title>
        <authorList>
            <person name="Floudas D."/>
            <person name="Bentzer J."/>
            <person name="Ahren D."/>
            <person name="Johansson T."/>
            <person name="Persson P."/>
            <person name="Tunlid A."/>
        </authorList>
    </citation>
    <scope>NUCLEOTIDE SEQUENCE [LARGE SCALE GENOMIC DNA]</scope>
    <source>
        <strain evidence="1 2">CBS 406.79</strain>
    </source>
</reference>
<gene>
    <name evidence="1" type="ORF">D9757_006113</name>
</gene>
<dbReference type="OrthoDB" id="2870900at2759"/>
<sequence>MPLQSLTLDQLNNDILYTILLIIHDVSRHSLFYLLRANRKLHEVTLPILLSSCVLDYTTGDQQKASIARVESWLKQGNDSTVLSFMRHLTVKATRPYYYREKGEQKAPDTSKWDPLVQLLMCIPHLASFTFDCHEQMPTVLLSRLGTYQPTAHLHIRNWTRISNDTLFGDPAEEALANSPSLRSLHGFFVTGQVPEADYRFPAFNRIVKLAPNLESVSQTTLSGGGCVVYGYSREEQTIRSREAKKFEAAVPRRKVIKSLEMNYGNAYTLEELATYIELNQLVSLKNIQLTSDFLLLAAENSTYKLSSLKHLDVKLYSARRGWAGASVDLADAFVQFLASLGPLESLSIVLSTSQPWSSILSAICHHHGSSLTGLSLHQVESADKESMRACLTLEEVEDISNSCPGLTNLELDIDRTISRKQEQSYYAVLRLFANLRKLTIHMDLGLVHYSGRQNLLFRRLEGNLSDDDPDAVQLRLAKKCYAHADEAFALDVWRDVAQSASPANLQKLVLCMGEQNREIGHGYPARWVLQEQSDRHLVRVQRNERDDQLEHLDVKITPEPRRSRPIAVPSKGLSC</sequence>
<organism evidence="1 2">
    <name type="scientific">Collybiopsis confluens</name>
    <dbReference type="NCBI Taxonomy" id="2823264"/>
    <lineage>
        <taxon>Eukaryota</taxon>
        <taxon>Fungi</taxon>
        <taxon>Dikarya</taxon>
        <taxon>Basidiomycota</taxon>
        <taxon>Agaricomycotina</taxon>
        <taxon>Agaricomycetes</taxon>
        <taxon>Agaricomycetidae</taxon>
        <taxon>Agaricales</taxon>
        <taxon>Marasmiineae</taxon>
        <taxon>Omphalotaceae</taxon>
        <taxon>Collybiopsis</taxon>
    </lineage>
</organism>
<name>A0A8H5HIA9_9AGAR</name>
<dbReference type="InterPro" id="IPR032675">
    <property type="entry name" value="LRR_dom_sf"/>
</dbReference>
<dbReference type="EMBL" id="JAACJN010000047">
    <property type="protein sequence ID" value="KAF5383445.1"/>
    <property type="molecule type" value="Genomic_DNA"/>
</dbReference>
<evidence type="ECO:0000313" key="1">
    <source>
        <dbReference type="EMBL" id="KAF5383445.1"/>
    </source>
</evidence>
<comment type="caution">
    <text evidence="1">The sequence shown here is derived from an EMBL/GenBank/DDBJ whole genome shotgun (WGS) entry which is preliminary data.</text>
</comment>
<evidence type="ECO:0000313" key="2">
    <source>
        <dbReference type="Proteomes" id="UP000518752"/>
    </source>
</evidence>